<accession>A0ABP9N899</accession>
<evidence type="ECO:0000256" key="4">
    <source>
        <dbReference type="HAMAP-Rule" id="MF_01914"/>
    </source>
</evidence>
<dbReference type="Proteomes" id="UP001500171">
    <property type="component" value="Unassembled WGS sequence"/>
</dbReference>
<gene>
    <name evidence="4 6" type="primary">lptA</name>
    <name evidence="6" type="ORF">GCM10023211_17770</name>
</gene>
<comment type="subunit">
    <text evidence="4">Component of the lipopolysaccharide transport and assembly complex.</text>
</comment>
<keyword evidence="7" id="KW-1185">Reference proteome</keyword>
<dbReference type="HAMAP" id="MF_01914">
    <property type="entry name" value="LPS_assembly_LptA"/>
    <property type="match status" value="1"/>
</dbReference>
<evidence type="ECO:0000313" key="7">
    <source>
        <dbReference type="Proteomes" id="UP001500171"/>
    </source>
</evidence>
<keyword evidence="3 4" id="KW-0574">Periplasm</keyword>
<dbReference type="EMBL" id="BAABHY010000003">
    <property type="protein sequence ID" value="GAA5111802.1"/>
    <property type="molecule type" value="Genomic_DNA"/>
</dbReference>
<dbReference type="InterPro" id="IPR005653">
    <property type="entry name" value="OstA-like_N"/>
</dbReference>
<dbReference type="Gene3D" id="2.60.450.10">
    <property type="entry name" value="Lipopolysaccharide (LPS) transport protein A like domain"/>
    <property type="match status" value="1"/>
</dbReference>
<protein>
    <recommendedName>
        <fullName evidence="4">Lipopolysaccharide export system protein LptA</fullName>
    </recommendedName>
</protein>
<feature type="signal peptide" evidence="4">
    <location>
        <begin position="1"/>
        <end position="30"/>
    </location>
</feature>
<feature type="domain" description="Organic solvent tolerance-like N-terminal" evidence="5">
    <location>
        <begin position="45"/>
        <end position="157"/>
    </location>
</feature>
<comment type="similarity">
    <text evidence="4">Belongs to the LptA family.</text>
</comment>
<keyword evidence="2 4" id="KW-0732">Signal</keyword>
<name>A0ABP9N899_9GAMM</name>
<evidence type="ECO:0000256" key="1">
    <source>
        <dbReference type="ARBA" id="ARBA00022448"/>
    </source>
</evidence>
<dbReference type="NCBIfam" id="TIGR03002">
    <property type="entry name" value="outer_YhbN_LptA"/>
    <property type="match status" value="1"/>
</dbReference>
<reference evidence="7" key="1">
    <citation type="journal article" date="2019" name="Int. J. Syst. Evol. Microbiol.">
        <title>The Global Catalogue of Microorganisms (GCM) 10K type strain sequencing project: providing services to taxonomists for standard genome sequencing and annotation.</title>
        <authorList>
            <consortium name="The Broad Institute Genomics Platform"/>
            <consortium name="The Broad Institute Genome Sequencing Center for Infectious Disease"/>
            <person name="Wu L."/>
            <person name="Ma J."/>
        </authorList>
    </citation>
    <scope>NUCLEOTIDE SEQUENCE [LARGE SCALE GENOMIC DNA]</scope>
    <source>
        <strain evidence="7">JCM 18050</strain>
    </source>
</reference>
<dbReference type="PANTHER" id="PTHR36504:SF1">
    <property type="entry name" value="LIPOPOLYSACCHARIDE EXPORT SYSTEM PROTEIN LPTA"/>
    <property type="match status" value="1"/>
</dbReference>
<proteinExistence type="inferred from homology"/>
<comment type="caution">
    <text evidence="6">The sequence shown here is derived from an EMBL/GenBank/DDBJ whole genome shotgun (WGS) entry which is preliminary data.</text>
</comment>
<evidence type="ECO:0000313" key="6">
    <source>
        <dbReference type="EMBL" id="GAA5111802.1"/>
    </source>
</evidence>
<comment type="subcellular location">
    <subcellularLocation>
        <location evidence="4">Periplasm</location>
    </subcellularLocation>
</comment>
<organism evidence="6 7">
    <name type="scientific">Orbus sasakiae</name>
    <dbReference type="NCBI Taxonomy" id="1078475"/>
    <lineage>
        <taxon>Bacteria</taxon>
        <taxon>Pseudomonadati</taxon>
        <taxon>Pseudomonadota</taxon>
        <taxon>Gammaproteobacteria</taxon>
        <taxon>Orbales</taxon>
        <taxon>Orbaceae</taxon>
        <taxon>Orbus</taxon>
    </lineage>
</organism>
<comment type="function">
    <text evidence="4">Involved in the assembly of lipopolysaccharide (LPS). Required for the translocation of LPS from the inner membrane to the outer membrane. May form a bridge between the inner membrane and the outer membrane, via interactions with LptC and LptD, thereby facilitating LPS transfer across the periplasm.</text>
</comment>
<keyword evidence="1 4" id="KW-0813">Transport</keyword>
<sequence precursor="true">MNLSVLYRSNKLKAILVSLAISLASPFTIAQTAPNTTINNKPIAIDADNQQIDLQNNTITFSGNVVITQDGLKVKANTVIITNMQSKDNQTITAHGKPVYFEQTNANDAKQKITGHADQLIYQVKQNAVTLTGHAELFQQDNHIISDKIIYDVDQQKIRAQSGKGGRVKTTIVPNQVKEIEK</sequence>
<evidence type="ECO:0000256" key="3">
    <source>
        <dbReference type="ARBA" id="ARBA00022764"/>
    </source>
</evidence>
<feature type="chain" id="PRO_5044914805" description="Lipopolysaccharide export system protein LptA" evidence="4">
    <location>
        <begin position="31"/>
        <end position="182"/>
    </location>
</feature>
<dbReference type="Pfam" id="PF03968">
    <property type="entry name" value="LptD_N"/>
    <property type="match status" value="1"/>
</dbReference>
<evidence type="ECO:0000259" key="5">
    <source>
        <dbReference type="Pfam" id="PF03968"/>
    </source>
</evidence>
<dbReference type="PANTHER" id="PTHR36504">
    <property type="entry name" value="LIPOPOLYSACCHARIDE EXPORT SYSTEM PROTEIN LPTA"/>
    <property type="match status" value="1"/>
</dbReference>
<dbReference type="InterPro" id="IPR052037">
    <property type="entry name" value="LPS_export_LptA"/>
</dbReference>
<dbReference type="InterPro" id="IPR014340">
    <property type="entry name" value="LptA"/>
</dbReference>
<evidence type="ECO:0000256" key="2">
    <source>
        <dbReference type="ARBA" id="ARBA00022729"/>
    </source>
</evidence>
<dbReference type="RefSeq" id="WP_345491306.1">
    <property type="nucleotide sequence ID" value="NZ_BAABHY010000003.1"/>
</dbReference>